<name>A0AAD9IEN7_9PEZI</name>
<sequence length="2053" mass="228358">MDGGGIKKTAAVSVDVSQYLNPDYEMAVKRGTENSYGFSGLTVGYLMGDSNNESEEEARGKSRNKVKIKAFPDRAELFRGGEEVQEQSYNQLEDIPTELHLLCPKISDDDDADYDNPSDDDEDGATAVQKKQRIEDGKKRRDIAYKLSLLLGMNEESAGSWLPSWSARVSTYLTKCDSCVRLWHKSREEFLAFMRDRFYDVIVDVLVEKLNAFDALRIETGLQKAKAIMEENGPMPATKLVQKDMSAVIALLEALCSMPYLSDPERRVTFNFVFEKSQHKKVLKMKGGIIPIMTWFLFDDNYYRNRFARTAWESIQPESLSEEDWDWAVQANLLTSLKEVQVPQGGTVAPEKISRFWRGFSIMVRAMSEKLILERLRSLDISVWYVALDHAGTHSEDALYLIMDGLRILMTKSAKAFWEAYDQVIPGTLVTQFMGSPAFRPLLDKSLLPEMMVQENNSHTPLVAAFVKGLFRSLPLARRSDVCEAILPSLFQISRDGNSTREAQATCTLAGLQALGESLDGYLAPAAKFDPGTALIVVNVIMGRVVNHKDAVVAAAELKQGDRYNVGISAAAMAVVHSSLALDAKATWVEWTALNDGIPVQNVVIRNSGALWEAFLEMLWPGQVELAKAMLMATMPLRTIEEFIPPRREQLSAAKAQFNARYQQQTAAIGKILGRLTDFSYAELQLFCSDMQIHTIHPIVATLVHGVAAIREGGIELVKAITGETQLSEAVNKMLADYFGPFLNAFTEAVNKITDHDSYHPWSPMAHVLECSEYVLGGLCDPSVGQLRYRSLSPGDRAILQRWWQVSWECINVSFSNIRTWHERVEKKVMEDFCRDVMELADKFLAQDGVMVSALSNSDSGSSNGTATSNAMRKVLDAARVNVHGMVQMLQLRDKYLISGIVNVLLKLFSRLRENNMEVGQRTLASILSMCKKRLLTNNTVDFPTKTNLTDTQRVALLKSLGQDTQIELQIVSKAKDAETAKDKALRQSKLDFSKSGITPGIRPEALADVFKAGHKVERPKSALSALRAKEAPKPLLSTQQSTNAFKEKRLREQEEMKRRKEEAAARAKALRGPNKTVAGEGSGMRGVAGVVGKDHTPAQKDEIMIRSSDEEEDDDDDDKEEAELLAKHRAGTLTKDELERRQKLALLERQRAPVKKTKLVRSAKDMRARLIPPMDVLHQAILEWDIFHKGDDPPNGYKCTDVVDTYSNPVEYKKTFFPLLINEAWQSFKADLEELSNRPFGVKVVNRMTVDKFLEVTTMVAFGSKKERVVFEGDIVILSTGQNPAIQQNELHCLARTWRTKPKNGMLEVVLRLNIQNNGFAAVLYYDLMDEILKAGPSPILNFGEEALGNVMRNYELNLGQARAILNAKENDGFTLIQGPPGTGKTKTIIAMVGCMLTGVLKAGQDKAVPLPRVSATPANAGPPRKKLLICAPSNAAVDELVLRLKQGVKTSGGSHHKVEVVRLGRTDAINAAVKDVTLDELVTARVDAEVNKGGNLGERDKLHQEAGQIKVKIGELMPALEAARASGERTEINRLQREYDALKQRRAQIGAKIEDNKSSGNTYARELQIKRLQIQQEILDKAQVLCATLSGSGHEMFKDLNVEFETVIIDEAAQCVELSALIPLKYGCSKCVLVGDPKQLPPTVLSQSASRFGYDQSLFVRMQKKHAKDVHLLDMQYRMHPEISLFPSREFYEGLLRNGNDMDRLRVQPWHQSALLGPYRFFDVRGTQGVGARGRSYTNDEELKVAMQLYQRFQTDYGQLELKGKIGIITPYKAQLLLLRQRFAQRYGDDIADSIEFNTTDAFQGRECEIIIFSCVRADATKGIGFLKDIRRMNVGLTRARSSLWILGDSRALVQGQFWARLIDDAKQRDRYTTGDIMTILSKPGPTAPAASLGTSGLALPQAHDTNGDVDMPDVSREQNARSRPGQAAYPYAGTSSGGFADTSMSGTPASRKRSLDSNGYSGPSAKKQHYSNSMSGAPRGPRADGQQRRPKREPPATDPSAMEVLGLVPPERPPPLNNNGNYAPPPTGPRAQRQAPRAMKKKSDPFIRRK</sequence>
<dbReference type="InterPro" id="IPR041679">
    <property type="entry name" value="DNA2/NAM7-like_C"/>
</dbReference>
<dbReference type="GO" id="GO:0016787">
    <property type="term" value="F:hydrolase activity"/>
    <property type="evidence" value="ECO:0007669"/>
    <property type="project" value="UniProtKB-KW"/>
</dbReference>
<keyword evidence="15" id="KW-1185">Reference proteome</keyword>
<evidence type="ECO:0000259" key="11">
    <source>
        <dbReference type="Pfam" id="PF13086"/>
    </source>
</evidence>
<feature type="compositionally biased region" description="Acidic residues" evidence="9">
    <location>
        <begin position="110"/>
        <end position="124"/>
    </location>
</feature>
<dbReference type="InterPro" id="IPR027417">
    <property type="entry name" value="P-loop_NTPase"/>
</dbReference>
<keyword evidence="7" id="KW-0539">Nucleus</keyword>
<dbReference type="Pfam" id="PF12726">
    <property type="entry name" value="SEN1_N"/>
    <property type="match status" value="1"/>
</dbReference>
<evidence type="ECO:0000259" key="10">
    <source>
        <dbReference type="Pfam" id="PF12726"/>
    </source>
</evidence>
<evidence type="ECO:0000313" key="14">
    <source>
        <dbReference type="EMBL" id="KAK2075187.1"/>
    </source>
</evidence>
<dbReference type="SUPFAM" id="SSF52540">
    <property type="entry name" value="P-loop containing nucleoside triphosphate hydrolases"/>
    <property type="match status" value="1"/>
</dbReference>
<dbReference type="FunFam" id="3.40.50.300:FF:000326">
    <property type="entry name" value="P-loop containing nucleoside triphosphate hydrolase"/>
    <property type="match status" value="1"/>
</dbReference>
<accession>A0AAD9IEN7</accession>
<dbReference type="GO" id="GO:0005524">
    <property type="term" value="F:ATP binding"/>
    <property type="evidence" value="ECO:0007669"/>
    <property type="project" value="UniProtKB-KW"/>
</dbReference>
<dbReference type="Pfam" id="PF23576">
    <property type="entry name" value="SEN1_barrel"/>
    <property type="match status" value="1"/>
</dbReference>
<evidence type="ECO:0000256" key="8">
    <source>
        <dbReference type="SAM" id="Coils"/>
    </source>
</evidence>
<dbReference type="InterPro" id="IPR024481">
    <property type="entry name" value="Helicase_Sen1_N"/>
</dbReference>
<feature type="domain" description="Helicase SEN1 beta-barrel" evidence="13">
    <location>
        <begin position="1238"/>
        <end position="1323"/>
    </location>
</feature>
<evidence type="ECO:0000256" key="1">
    <source>
        <dbReference type="ARBA" id="ARBA00004123"/>
    </source>
</evidence>
<keyword evidence="6" id="KW-0067">ATP-binding</keyword>
<feature type="region of interest" description="Disordered" evidence="9">
    <location>
        <begin position="1030"/>
        <end position="1122"/>
    </location>
</feature>
<dbReference type="GO" id="GO:0016604">
    <property type="term" value="C:nuclear body"/>
    <property type="evidence" value="ECO:0007669"/>
    <property type="project" value="TreeGrafter"/>
</dbReference>
<comment type="caution">
    <text evidence="14">The sequence shown here is derived from an EMBL/GenBank/DDBJ whole genome shotgun (WGS) entry which is preliminary data.</text>
</comment>
<comment type="subcellular location">
    <subcellularLocation>
        <location evidence="1">Nucleus</location>
    </subcellularLocation>
</comment>
<feature type="compositionally biased region" description="Acidic residues" evidence="9">
    <location>
        <begin position="1110"/>
        <end position="1122"/>
    </location>
</feature>
<evidence type="ECO:0000256" key="3">
    <source>
        <dbReference type="ARBA" id="ARBA00022741"/>
    </source>
</evidence>
<evidence type="ECO:0000256" key="9">
    <source>
        <dbReference type="SAM" id="MobiDB-lite"/>
    </source>
</evidence>
<dbReference type="GO" id="GO:0006369">
    <property type="term" value="P:termination of RNA polymerase II transcription"/>
    <property type="evidence" value="ECO:0007669"/>
    <property type="project" value="TreeGrafter"/>
</dbReference>
<dbReference type="PANTHER" id="PTHR10887">
    <property type="entry name" value="DNA2/NAM7 HELICASE FAMILY"/>
    <property type="match status" value="1"/>
</dbReference>
<evidence type="ECO:0000256" key="7">
    <source>
        <dbReference type="ARBA" id="ARBA00023242"/>
    </source>
</evidence>
<evidence type="ECO:0000256" key="5">
    <source>
        <dbReference type="ARBA" id="ARBA00022806"/>
    </source>
</evidence>
<evidence type="ECO:0000259" key="13">
    <source>
        <dbReference type="Pfam" id="PF23576"/>
    </source>
</evidence>
<dbReference type="InterPro" id="IPR041677">
    <property type="entry name" value="DNA2/NAM7_AAA_11"/>
</dbReference>
<feature type="coiled-coil region" evidence="8">
    <location>
        <begin position="1527"/>
        <end position="1554"/>
    </location>
</feature>
<feature type="compositionally biased region" description="Basic and acidic residues" evidence="9">
    <location>
        <begin position="1046"/>
        <end position="1066"/>
    </location>
</feature>
<dbReference type="Gene3D" id="3.40.50.300">
    <property type="entry name" value="P-loop containing nucleotide triphosphate hydrolases"/>
    <property type="match status" value="2"/>
</dbReference>
<feature type="domain" description="DNA2/NAM7 helicase-like C-terminal" evidence="12">
    <location>
        <begin position="1656"/>
        <end position="1852"/>
    </location>
</feature>
<dbReference type="GO" id="GO:0001147">
    <property type="term" value="F:transcription termination site sequence-specific DNA binding"/>
    <property type="evidence" value="ECO:0007669"/>
    <property type="project" value="TreeGrafter"/>
</dbReference>
<keyword evidence="5" id="KW-0347">Helicase</keyword>
<evidence type="ECO:0000256" key="2">
    <source>
        <dbReference type="ARBA" id="ARBA00007913"/>
    </source>
</evidence>
<dbReference type="PANTHER" id="PTHR10887:SF495">
    <property type="entry name" value="HELICASE SENATAXIN ISOFORM X1-RELATED"/>
    <property type="match status" value="1"/>
</dbReference>
<organism evidence="14 15">
    <name type="scientific">Phyllachora maydis</name>
    <dbReference type="NCBI Taxonomy" id="1825666"/>
    <lineage>
        <taxon>Eukaryota</taxon>
        <taxon>Fungi</taxon>
        <taxon>Dikarya</taxon>
        <taxon>Ascomycota</taxon>
        <taxon>Pezizomycotina</taxon>
        <taxon>Sordariomycetes</taxon>
        <taxon>Sordariomycetidae</taxon>
        <taxon>Phyllachorales</taxon>
        <taxon>Phyllachoraceae</taxon>
        <taxon>Phyllachora</taxon>
    </lineage>
</organism>
<evidence type="ECO:0000256" key="6">
    <source>
        <dbReference type="ARBA" id="ARBA00022840"/>
    </source>
</evidence>
<dbReference type="InterPro" id="IPR045055">
    <property type="entry name" value="DNA2/NAM7-like"/>
</dbReference>
<dbReference type="CDD" id="cd18808">
    <property type="entry name" value="SF1_C_Upf1"/>
    <property type="match status" value="1"/>
</dbReference>
<evidence type="ECO:0000256" key="4">
    <source>
        <dbReference type="ARBA" id="ARBA00022801"/>
    </source>
</evidence>
<dbReference type="Pfam" id="PF13087">
    <property type="entry name" value="AAA_12"/>
    <property type="match status" value="1"/>
</dbReference>
<keyword evidence="4" id="KW-0378">Hydrolase</keyword>
<proteinExistence type="inferred from homology"/>
<keyword evidence="8" id="KW-0175">Coiled coil</keyword>
<feature type="region of interest" description="Disordered" evidence="9">
    <location>
        <begin position="110"/>
        <end position="133"/>
    </location>
</feature>
<dbReference type="Pfam" id="PF13086">
    <property type="entry name" value="AAA_11"/>
    <property type="match status" value="1"/>
</dbReference>
<dbReference type="GO" id="GO:0005694">
    <property type="term" value="C:chromosome"/>
    <property type="evidence" value="ECO:0007669"/>
    <property type="project" value="UniProtKB-ARBA"/>
</dbReference>
<protein>
    <submittedName>
        <fullName evidence="14">Uncharacterized protein</fullName>
    </submittedName>
</protein>
<comment type="similarity">
    <text evidence="2">Belongs to the DNA2/NAM7 helicase family.</text>
</comment>
<keyword evidence="3" id="KW-0547">Nucleotide-binding</keyword>
<dbReference type="Proteomes" id="UP001217918">
    <property type="component" value="Unassembled WGS sequence"/>
</dbReference>
<feature type="compositionally biased region" description="Basic and acidic residues" evidence="9">
    <location>
        <begin position="2044"/>
        <end position="2053"/>
    </location>
</feature>
<evidence type="ECO:0000313" key="15">
    <source>
        <dbReference type="Proteomes" id="UP001217918"/>
    </source>
</evidence>
<dbReference type="FunFam" id="3.40.50.300:FF:001152">
    <property type="entry name" value="tRNA-splicing endonuclease, putative"/>
    <property type="match status" value="1"/>
</dbReference>
<dbReference type="GO" id="GO:0004386">
    <property type="term" value="F:helicase activity"/>
    <property type="evidence" value="ECO:0007669"/>
    <property type="project" value="UniProtKB-KW"/>
</dbReference>
<gene>
    <name evidence="14" type="ORF">P8C59_009334</name>
</gene>
<dbReference type="CDD" id="cd18042">
    <property type="entry name" value="DEXXQc_SETX"/>
    <property type="match status" value="1"/>
</dbReference>
<feature type="region of interest" description="Disordered" evidence="9">
    <location>
        <begin position="1883"/>
        <end position="2053"/>
    </location>
</feature>
<evidence type="ECO:0000259" key="12">
    <source>
        <dbReference type="Pfam" id="PF13087"/>
    </source>
</evidence>
<feature type="compositionally biased region" description="Basic and acidic residues" evidence="9">
    <location>
        <begin position="1984"/>
        <end position="1998"/>
    </location>
</feature>
<feature type="domain" description="DNA2/NAM7 helicase helicase" evidence="11">
    <location>
        <begin position="1358"/>
        <end position="1649"/>
    </location>
</feature>
<reference evidence="14" key="1">
    <citation type="journal article" date="2023" name="Mol. Plant Microbe Interact.">
        <title>Elucidating the Obligate Nature and Biological Capacity of an Invasive Fungal Corn Pathogen.</title>
        <authorList>
            <person name="MacCready J.S."/>
            <person name="Roggenkamp E.M."/>
            <person name="Gdanetz K."/>
            <person name="Chilvers M.I."/>
        </authorList>
    </citation>
    <scope>NUCLEOTIDE SEQUENCE</scope>
    <source>
        <strain evidence="14">PM02</strain>
    </source>
</reference>
<dbReference type="InterPro" id="IPR056474">
    <property type="entry name" value="SEN1_barrel"/>
</dbReference>
<feature type="domain" description="Helicase Sen1 N-terminal" evidence="10">
    <location>
        <begin position="165"/>
        <end position="902"/>
    </location>
</feature>
<dbReference type="EMBL" id="JAQQPM010000009">
    <property type="protein sequence ID" value="KAK2075187.1"/>
    <property type="molecule type" value="Genomic_DNA"/>
</dbReference>
<dbReference type="InterPro" id="IPR047187">
    <property type="entry name" value="SF1_C_Upf1"/>
</dbReference>
<feature type="compositionally biased region" description="Basic and acidic residues" evidence="9">
    <location>
        <begin position="1093"/>
        <end position="1109"/>
    </location>
</feature>